<dbReference type="GO" id="GO:0005811">
    <property type="term" value="C:lipid droplet"/>
    <property type="evidence" value="ECO:0007669"/>
    <property type="project" value="TreeGrafter"/>
</dbReference>
<dbReference type="GO" id="GO:0043325">
    <property type="term" value="F:phosphatidylinositol-3,4-bisphosphate binding"/>
    <property type="evidence" value="ECO:0007669"/>
    <property type="project" value="TreeGrafter"/>
</dbReference>
<dbReference type="GO" id="GO:0005545">
    <property type="term" value="F:1-phosphatidylinositol binding"/>
    <property type="evidence" value="ECO:0007669"/>
    <property type="project" value="TreeGrafter"/>
</dbReference>
<protein>
    <submittedName>
        <fullName evidence="1">Uncharacterized protein</fullName>
    </submittedName>
</protein>
<dbReference type="Proteomes" id="UP000194236">
    <property type="component" value="Unassembled WGS sequence"/>
</dbReference>
<evidence type="ECO:0000313" key="1">
    <source>
        <dbReference type="EMBL" id="OTF77296.1"/>
    </source>
</evidence>
<comment type="caution">
    <text evidence="1">The sequence shown here is derived from an EMBL/GenBank/DDBJ whole genome shotgun (WGS) entry which is preliminary data.</text>
</comment>
<sequence>MLSMNHTHDGIPHKCNSKCKYQHQYSNQIFYCTSCFERGEEIEVQSKPYGSADSTWVGLAKYAWAGFVLECRLCGIIYRSRQYWYGNKEPTELTVVHKEILHVWEDVSKVFQY</sequence>
<accession>A0A1Y3BCM3</accession>
<dbReference type="GO" id="GO:0032266">
    <property type="term" value="F:phosphatidylinositol-3-phosphate binding"/>
    <property type="evidence" value="ECO:0007669"/>
    <property type="project" value="TreeGrafter"/>
</dbReference>
<dbReference type="OrthoDB" id="68108at2759"/>
<organism evidence="1 2">
    <name type="scientific">Euroglyphus maynei</name>
    <name type="common">Mayne's house dust mite</name>
    <dbReference type="NCBI Taxonomy" id="6958"/>
    <lineage>
        <taxon>Eukaryota</taxon>
        <taxon>Metazoa</taxon>
        <taxon>Ecdysozoa</taxon>
        <taxon>Arthropoda</taxon>
        <taxon>Chelicerata</taxon>
        <taxon>Arachnida</taxon>
        <taxon>Acari</taxon>
        <taxon>Acariformes</taxon>
        <taxon>Sarcoptiformes</taxon>
        <taxon>Astigmata</taxon>
        <taxon>Psoroptidia</taxon>
        <taxon>Analgoidea</taxon>
        <taxon>Pyroglyphidae</taxon>
        <taxon>Pyroglyphinae</taxon>
        <taxon>Euroglyphus</taxon>
    </lineage>
</organism>
<gene>
    <name evidence="1" type="ORF">BLA29_010247</name>
</gene>
<dbReference type="PANTHER" id="PTHR46624:SF4">
    <property type="entry name" value="FYVE-TYPE DOMAIN-CONTAINING PROTEIN"/>
    <property type="match status" value="1"/>
</dbReference>
<dbReference type="GO" id="GO:0140042">
    <property type="term" value="P:lipid droplet formation"/>
    <property type="evidence" value="ECO:0007669"/>
    <property type="project" value="TreeGrafter"/>
</dbReference>
<evidence type="ECO:0000313" key="2">
    <source>
        <dbReference type="Proteomes" id="UP000194236"/>
    </source>
</evidence>
<dbReference type="InterPro" id="IPR042427">
    <property type="entry name" value="ZFYV1"/>
</dbReference>
<reference evidence="1 2" key="1">
    <citation type="submission" date="2017-03" db="EMBL/GenBank/DDBJ databases">
        <title>Genome Survey of Euroglyphus maynei.</title>
        <authorList>
            <person name="Arlian L.G."/>
            <person name="Morgan M.S."/>
            <person name="Rider S.D."/>
        </authorList>
    </citation>
    <scope>NUCLEOTIDE SEQUENCE [LARGE SCALE GENOMIC DNA]</scope>
    <source>
        <strain evidence="1">Arlian Lab</strain>
        <tissue evidence="1">Whole body</tissue>
    </source>
</reference>
<name>A0A1Y3BCM3_EURMA</name>
<keyword evidence="2" id="KW-1185">Reference proteome</keyword>
<dbReference type="EMBL" id="MUJZ01033383">
    <property type="protein sequence ID" value="OTF77296.1"/>
    <property type="molecule type" value="Genomic_DNA"/>
</dbReference>
<dbReference type="GO" id="GO:0005547">
    <property type="term" value="F:phosphatidylinositol-3,4,5-trisphosphate binding"/>
    <property type="evidence" value="ECO:0007669"/>
    <property type="project" value="TreeGrafter"/>
</dbReference>
<dbReference type="AlphaFoldDB" id="A0A1Y3BCM3"/>
<proteinExistence type="predicted"/>
<dbReference type="PANTHER" id="PTHR46624">
    <property type="entry name" value="AGAP002036-PA"/>
    <property type="match status" value="1"/>
</dbReference>